<evidence type="ECO:0000256" key="7">
    <source>
        <dbReference type="ARBA" id="ARBA00022840"/>
    </source>
</evidence>
<evidence type="ECO:0000256" key="2">
    <source>
        <dbReference type="ARBA" id="ARBA00022741"/>
    </source>
</evidence>
<evidence type="ECO:0000256" key="1">
    <source>
        <dbReference type="ARBA" id="ARBA00022722"/>
    </source>
</evidence>
<dbReference type="InterPro" id="IPR027417">
    <property type="entry name" value="P-loop_NTPase"/>
</dbReference>
<comment type="function">
    <text evidence="11">A helicase/nuclease that prepares dsDNA breaks (DSB) for recombinational DNA repair. Binds to DSBs and unwinds DNA via a highly rapid and processive ATP-dependent bidirectional helicase activity. Unwinds dsDNA until it encounters a Chi (crossover hotspot instigator) sequence from the 3' direction. Cuts ssDNA a few nucleotides 3' to the Chi site. The properties and activities of the enzyme are changed at Chi. The Chi-altered holoenzyme produces a long 3'-ssDNA overhang and facilitates RecA-binding to the ssDNA for homologous DNA recombination and repair. Holoenzyme degrades any linearized DNA that is unable to undergo homologous recombination. In the holoenzyme this subunit has ssDNA-dependent ATPase and 5'-3' helicase activity. When added to pre-assembled RecBC greatly stimulates nuclease activity and augments holoenzyme processivity. Negatively regulates the RecA-loading ability of RecBCD.</text>
</comment>
<evidence type="ECO:0000256" key="10">
    <source>
        <dbReference type="ARBA" id="ARBA00023235"/>
    </source>
</evidence>
<keyword evidence="2 11" id="KW-0547">Nucleotide-binding</keyword>
<evidence type="ECO:0000256" key="4">
    <source>
        <dbReference type="ARBA" id="ARBA00022801"/>
    </source>
</evidence>
<evidence type="ECO:0000256" key="5">
    <source>
        <dbReference type="ARBA" id="ARBA00022806"/>
    </source>
</evidence>
<protein>
    <recommendedName>
        <fullName evidence="11">RecBCD enzyme subunit RecD</fullName>
        <ecNumber evidence="11">5.6.2.3</ecNumber>
    </recommendedName>
    <alternativeName>
        <fullName evidence="11">DNA 5'-3' helicase subunit RecD</fullName>
    </alternativeName>
    <alternativeName>
        <fullName evidence="11">Exonuclease V subunit RecD</fullName>
        <shortName evidence="11">ExoV subunit RecD</shortName>
    </alternativeName>
    <alternativeName>
        <fullName evidence="11">Helicase/nuclease RecBCD subunit RecD</fullName>
    </alternativeName>
</protein>
<dbReference type="Gene3D" id="1.10.10.1020">
    <property type="entry name" value="RecBCD complex, subunit RecD, N-terminal domain"/>
    <property type="match status" value="1"/>
</dbReference>
<comment type="miscellaneous">
    <text evidence="11">In the RecBCD complex, RecB has a slow 3'-5' helicase, an exonuclease activity and loads RecA onto ssDNA, RecD has a fast 5'-3' helicase activity, while RecC stimulates the ATPase and processivity of the RecB helicase and contributes to recognition of the Chi site.</text>
</comment>
<feature type="domain" description="RecBCD enzyme subunit RecD N-terminal" evidence="14">
    <location>
        <begin position="39"/>
        <end position="149"/>
    </location>
</feature>
<comment type="subunit">
    <text evidence="11">Heterotrimer of RecB, RecC and RecD. All subunits contribute to DNA-binding.</text>
</comment>
<dbReference type="GO" id="GO:0043139">
    <property type="term" value="F:5'-3' DNA helicase activity"/>
    <property type="evidence" value="ECO:0007669"/>
    <property type="project" value="UniProtKB-UniRule"/>
</dbReference>
<sequence>MAEVTTPQTTLNAEPQAPFQFGPKPLPTELVPLEQYQQLGWLRQLDLALVRLLQQQGETNPAVLTLAALASHQVGRGHICLDLTMLLNEPQLILGLPPQGREFLAPSLPQHWLQGITLEQLLSGLEASTVVDNDNRGSAPLVLSGALLYLRRYYEYEVEVAAVLTERLQQQFELPEDLPHRLNQLFAPLKDSAENDGSSVHWQSVAAALAARAGVSVISGGPGTGKTTTVVRLLALLQSLALEQQGSDGTGLRIQLAAPTGKAAARLSESLSGTLSAIRAGNVAEIPTEIAELIPAEVATLHRLLGARPDSRFFRHHRSNPLHLDVLVVDEASMVDLEMMASLLAAVPPTARLILLGDKDQLSSVEAGAVLGDLCQFAEQGRYQADTQGFVYRASGYDLSPWVGAGTSLEQQVVMLRKSHRFGADSGIGQLASAVNRGDVDQTRWQLMNSQGDLAFLSPKSTQDSGFDRLLLDGDANGLAPRNGHSAAGYRRYLQLVNEGVQPEQTELQWQQSILTAFGEFQLLAAIREGEWGVSGLNQRIATLLKRKQLISDDKGWYAGRPVMVMRNDYSVNLMNGDVGICLPSASDGGQLRVVFPMPDGSLKAVLPSRLSSVETVFAMTVHKSQGSEFSHTALVLPDKPNPVLTRELIYTGITRAKLWFSLVISDGSLVAEAIRSQTVRSSGLSQRLGF</sequence>
<dbReference type="GO" id="GO:0000724">
    <property type="term" value="P:double-strand break repair via homologous recombination"/>
    <property type="evidence" value="ECO:0007669"/>
    <property type="project" value="UniProtKB-UniRule"/>
</dbReference>
<dbReference type="GO" id="GO:0008854">
    <property type="term" value="F:exodeoxyribonuclease V activity"/>
    <property type="evidence" value="ECO:0007669"/>
    <property type="project" value="InterPro"/>
</dbReference>
<keyword evidence="4 11" id="KW-0378">Hydrolase</keyword>
<comment type="catalytic activity">
    <reaction evidence="11">
        <text>ATP + H2O = ADP + phosphate + H(+)</text>
        <dbReference type="Rhea" id="RHEA:13065"/>
        <dbReference type="ChEBI" id="CHEBI:15377"/>
        <dbReference type="ChEBI" id="CHEBI:15378"/>
        <dbReference type="ChEBI" id="CHEBI:30616"/>
        <dbReference type="ChEBI" id="CHEBI:43474"/>
        <dbReference type="ChEBI" id="CHEBI:456216"/>
        <dbReference type="EC" id="5.6.2.3"/>
    </reaction>
</comment>
<keyword evidence="6 11" id="KW-0269">Exonuclease</keyword>
<comment type="similarity">
    <text evidence="11">Belongs to the RecD family.</text>
</comment>
<evidence type="ECO:0000256" key="11">
    <source>
        <dbReference type="HAMAP-Rule" id="MF_01487"/>
    </source>
</evidence>
<dbReference type="InterPro" id="IPR050534">
    <property type="entry name" value="Coronavir_polyprotein_1ab"/>
</dbReference>
<dbReference type="NCBIfam" id="TIGR01447">
    <property type="entry name" value="recD"/>
    <property type="match status" value="1"/>
</dbReference>
<feature type="domain" description="UvrD-like helicase C-terminal" evidence="13">
    <location>
        <begin position="617"/>
        <end position="664"/>
    </location>
</feature>
<dbReference type="RefSeq" id="WP_168660150.1">
    <property type="nucleotide sequence ID" value="NZ_CP051180.1"/>
</dbReference>
<dbReference type="EMBL" id="CP051180">
    <property type="protein sequence ID" value="QIZ76889.1"/>
    <property type="molecule type" value="Genomic_DNA"/>
</dbReference>
<evidence type="ECO:0000259" key="13">
    <source>
        <dbReference type="Pfam" id="PF13538"/>
    </source>
</evidence>
<dbReference type="AlphaFoldDB" id="A0A6H1UE35"/>
<gene>
    <name evidence="11 15" type="primary">recD</name>
    <name evidence="15" type="ORF">HER31_08390</name>
</gene>
<dbReference type="InterPro" id="IPR027785">
    <property type="entry name" value="UvrD-like_helicase_C"/>
</dbReference>
<keyword evidence="8 11" id="KW-0238">DNA-binding</keyword>
<dbReference type="EC" id="5.6.2.3" evidence="11"/>
<dbReference type="KEGG" id="fes:HER31_08390"/>
<dbReference type="InterPro" id="IPR049550">
    <property type="entry name" value="RecD_N"/>
</dbReference>
<feature type="region of interest" description="Disordered" evidence="12">
    <location>
        <begin position="1"/>
        <end position="23"/>
    </location>
</feature>
<dbReference type="GO" id="GO:0005524">
    <property type="term" value="F:ATP binding"/>
    <property type="evidence" value="ECO:0007669"/>
    <property type="project" value="UniProtKB-UniRule"/>
</dbReference>
<keyword evidence="5 11" id="KW-0347">Helicase</keyword>
<organism evidence="15 16">
    <name type="scientific">Ferrimonas lipolytica</name>
    <dbReference type="NCBI Taxonomy" id="2724191"/>
    <lineage>
        <taxon>Bacteria</taxon>
        <taxon>Pseudomonadati</taxon>
        <taxon>Pseudomonadota</taxon>
        <taxon>Gammaproteobacteria</taxon>
        <taxon>Alteromonadales</taxon>
        <taxon>Ferrimonadaceae</taxon>
        <taxon>Ferrimonas</taxon>
    </lineage>
</organism>
<dbReference type="InterPro" id="IPR006344">
    <property type="entry name" value="RecD"/>
</dbReference>
<dbReference type="CDD" id="cd17933">
    <property type="entry name" value="DEXSc_RecD-like"/>
    <property type="match status" value="1"/>
</dbReference>
<evidence type="ECO:0000256" key="9">
    <source>
        <dbReference type="ARBA" id="ARBA00023204"/>
    </source>
</evidence>
<keyword evidence="7 11" id="KW-0067">ATP-binding</keyword>
<keyword evidence="1 11" id="KW-0540">Nuclease</keyword>
<dbReference type="PANTHER" id="PTHR43788:SF6">
    <property type="entry name" value="DNA HELICASE B"/>
    <property type="match status" value="1"/>
</dbReference>
<evidence type="ECO:0000256" key="6">
    <source>
        <dbReference type="ARBA" id="ARBA00022839"/>
    </source>
</evidence>
<dbReference type="Gene3D" id="3.40.50.300">
    <property type="entry name" value="P-loop containing nucleotide triphosphate hydrolases"/>
    <property type="match status" value="3"/>
</dbReference>
<evidence type="ECO:0000256" key="8">
    <source>
        <dbReference type="ARBA" id="ARBA00023125"/>
    </source>
</evidence>
<keyword evidence="9 11" id="KW-0234">DNA repair</keyword>
<reference evidence="15 16" key="1">
    <citation type="submission" date="2020-04" db="EMBL/GenBank/DDBJ databases">
        <title>Ferrimonas sp. S7 isolated from sea water.</title>
        <authorList>
            <person name="Bae S.S."/>
            <person name="Baek K."/>
        </authorList>
    </citation>
    <scope>NUCLEOTIDE SEQUENCE [LARGE SCALE GENOMIC DNA]</scope>
    <source>
        <strain evidence="15 16">S7</strain>
    </source>
</reference>
<dbReference type="GO" id="GO:0003677">
    <property type="term" value="F:DNA binding"/>
    <property type="evidence" value="ECO:0007669"/>
    <property type="project" value="UniProtKB-UniRule"/>
</dbReference>
<evidence type="ECO:0000313" key="16">
    <source>
        <dbReference type="Proteomes" id="UP000501602"/>
    </source>
</evidence>
<proteinExistence type="inferred from homology"/>
<name>A0A6H1UE35_9GAMM</name>
<dbReference type="Proteomes" id="UP000501602">
    <property type="component" value="Chromosome"/>
</dbReference>
<dbReference type="HAMAP" id="MF_01487">
    <property type="entry name" value="RecD"/>
    <property type="match status" value="1"/>
</dbReference>
<dbReference type="InterPro" id="IPR041851">
    <property type="entry name" value="RecD_N_sf"/>
</dbReference>
<accession>A0A6H1UE35</accession>
<evidence type="ECO:0000259" key="14">
    <source>
        <dbReference type="Pfam" id="PF21185"/>
    </source>
</evidence>
<dbReference type="Pfam" id="PF13245">
    <property type="entry name" value="AAA_19"/>
    <property type="match status" value="1"/>
</dbReference>
<keyword evidence="3 11" id="KW-0227">DNA damage</keyword>
<dbReference type="Pfam" id="PF21185">
    <property type="entry name" value="RecD_N"/>
    <property type="match status" value="1"/>
</dbReference>
<dbReference type="Pfam" id="PF13538">
    <property type="entry name" value="UvrD_C_2"/>
    <property type="match status" value="1"/>
</dbReference>
<dbReference type="GO" id="GO:0009338">
    <property type="term" value="C:exodeoxyribonuclease V complex"/>
    <property type="evidence" value="ECO:0007669"/>
    <property type="project" value="InterPro"/>
</dbReference>
<evidence type="ECO:0000256" key="3">
    <source>
        <dbReference type="ARBA" id="ARBA00022763"/>
    </source>
</evidence>
<keyword evidence="10 11" id="KW-0413">Isomerase</keyword>
<dbReference type="GO" id="GO:0017116">
    <property type="term" value="F:single-stranded DNA helicase activity"/>
    <property type="evidence" value="ECO:0007669"/>
    <property type="project" value="TreeGrafter"/>
</dbReference>
<dbReference type="PANTHER" id="PTHR43788">
    <property type="entry name" value="DNA2/NAM7 HELICASE FAMILY MEMBER"/>
    <property type="match status" value="1"/>
</dbReference>
<dbReference type="CDD" id="cd18809">
    <property type="entry name" value="SF1_C_RecD"/>
    <property type="match status" value="1"/>
</dbReference>
<dbReference type="SUPFAM" id="SSF52540">
    <property type="entry name" value="P-loop containing nucleoside triphosphate hydrolases"/>
    <property type="match status" value="2"/>
</dbReference>
<evidence type="ECO:0000313" key="15">
    <source>
        <dbReference type="EMBL" id="QIZ76889.1"/>
    </source>
</evidence>
<keyword evidence="16" id="KW-1185">Reference proteome</keyword>
<evidence type="ECO:0000256" key="12">
    <source>
        <dbReference type="SAM" id="MobiDB-lite"/>
    </source>
</evidence>
<feature type="binding site" evidence="11">
    <location>
        <begin position="220"/>
        <end position="227"/>
    </location>
    <ligand>
        <name>ATP</name>
        <dbReference type="ChEBI" id="CHEBI:30616"/>
    </ligand>
</feature>
<feature type="compositionally biased region" description="Polar residues" evidence="12">
    <location>
        <begin position="1"/>
        <end position="13"/>
    </location>
</feature>